<reference evidence="2 3" key="1">
    <citation type="submission" date="2019-05" db="EMBL/GenBank/DDBJ databases">
        <title>Mikania micrantha, genome provides insights into the molecular mechanism of rapid growth.</title>
        <authorList>
            <person name="Liu B."/>
        </authorList>
    </citation>
    <scope>NUCLEOTIDE SEQUENCE [LARGE SCALE GENOMIC DNA]</scope>
    <source>
        <strain evidence="2">NLD-2019</strain>
        <tissue evidence="2">Leaf</tissue>
    </source>
</reference>
<feature type="region of interest" description="Disordered" evidence="1">
    <location>
        <begin position="1"/>
        <end position="110"/>
    </location>
</feature>
<proteinExistence type="predicted"/>
<dbReference type="EMBL" id="SZYD01000019">
    <property type="protein sequence ID" value="KAD2393502.1"/>
    <property type="molecule type" value="Genomic_DNA"/>
</dbReference>
<gene>
    <name evidence="2" type="ORF">E3N88_40479</name>
</gene>
<name>A0A5N6LMQ2_9ASTR</name>
<feature type="compositionally biased region" description="Basic and acidic residues" evidence="1">
    <location>
        <begin position="35"/>
        <end position="59"/>
    </location>
</feature>
<feature type="compositionally biased region" description="Basic and acidic residues" evidence="1">
    <location>
        <begin position="93"/>
        <end position="110"/>
    </location>
</feature>
<dbReference type="AlphaFoldDB" id="A0A5N6LMQ2"/>
<evidence type="ECO:0000313" key="3">
    <source>
        <dbReference type="Proteomes" id="UP000326396"/>
    </source>
</evidence>
<evidence type="ECO:0000256" key="1">
    <source>
        <dbReference type="SAM" id="MobiDB-lite"/>
    </source>
</evidence>
<organism evidence="2 3">
    <name type="scientific">Mikania micrantha</name>
    <name type="common">bitter vine</name>
    <dbReference type="NCBI Taxonomy" id="192012"/>
    <lineage>
        <taxon>Eukaryota</taxon>
        <taxon>Viridiplantae</taxon>
        <taxon>Streptophyta</taxon>
        <taxon>Embryophyta</taxon>
        <taxon>Tracheophyta</taxon>
        <taxon>Spermatophyta</taxon>
        <taxon>Magnoliopsida</taxon>
        <taxon>eudicotyledons</taxon>
        <taxon>Gunneridae</taxon>
        <taxon>Pentapetalae</taxon>
        <taxon>asterids</taxon>
        <taxon>campanulids</taxon>
        <taxon>Asterales</taxon>
        <taxon>Asteraceae</taxon>
        <taxon>Asteroideae</taxon>
        <taxon>Heliantheae alliance</taxon>
        <taxon>Eupatorieae</taxon>
        <taxon>Mikania</taxon>
    </lineage>
</organism>
<comment type="caution">
    <text evidence="2">The sequence shown here is derived from an EMBL/GenBank/DDBJ whole genome shotgun (WGS) entry which is preliminary data.</text>
</comment>
<evidence type="ECO:0000313" key="2">
    <source>
        <dbReference type="EMBL" id="KAD2393502.1"/>
    </source>
</evidence>
<keyword evidence="3" id="KW-1185">Reference proteome</keyword>
<sequence length="110" mass="12870">MGTRQIPGQRDCCYSSKETEEKTEIVNQRPRPKVFTKDRVRGNRDRWLPKKEKSDTSEKNRRKTAGGSELRWEKGKKTESPENKCTGARKKERPATRDRSHDRLNGLKKV</sequence>
<feature type="compositionally biased region" description="Basic and acidic residues" evidence="1">
    <location>
        <begin position="70"/>
        <end position="82"/>
    </location>
</feature>
<protein>
    <submittedName>
        <fullName evidence="2">Uncharacterized protein</fullName>
    </submittedName>
</protein>
<dbReference type="Proteomes" id="UP000326396">
    <property type="component" value="Linkage Group LG9"/>
</dbReference>
<accession>A0A5N6LMQ2</accession>